<comment type="caution">
    <text evidence="1">The sequence shown here is derived from an EMBL/GenBank/DDBJ whole genome shotgun (WGS) entry which is preliminary data.</text>
</comment>
<name>A0AAE3E374_9FIRM</name>
<accession>A0AAE3E374</accession>
<protein>
    <submittedName>
        <fullName evidence="1">Uncharacterized protein</fullName>
    </submittedName>
</protein>
<dbReference type="AlphaFoldDB" id="A0AAE3E374"/>
<keyword evidence="2" id="KW-1185">Reference proteome</keyword>
<reference evidence="1 2" key="1">
    <citation type="submission" date="2021-10" db="EMBL/GenBank/DDBJ databases">
        <title>Anaerobic single-cell dispensing facilitates the cultivation of human gut bacteria.</title>
        <authorList>
            <person name="Afrizal A."/>
        </authorList>
    </citation>
    <scope>NUCLEOTIDE SEQUENCE [LARGE SCALE GENOMIC DNA]</scope>
    <source>
        <strain evidence="1 2">CLA-AA-H224</strain>
    </source>
</reference>
<gene>
    <name evidence="1" type="ORF">LKD48_02625</name>
</gene>
<dbReference type="RefSeq" id="WP_308731090.1">
    <property type="nucleotide sequence ID" value="NZ_JAJEQN010000004.1"/>
</dbReference>
<evidence type="ECO:0000313" key="2">
    <source>
        <dbReference type="Proteomes" id="UP001198200"/>
    </source>
</evidence>
<sequence>MKEKSIVLNMMQGEPGDILEKGRYYAVKKQSDGLIHADYCNSSQEDAALKLTLTALDPHAEFIIHVQRQEPYKLRANAAGIFESRFLVPAGRRIDIDEENKETK</sequence>
<dbReference type="EMBL" id="JAJEQN010000004">
    <property type="protein sequence ID" value="MCC2220547.1"/>
    <property type="molecule type" value="Genomic_DNA"/>
</dbReference>
<evidence type="ECO:0000313" key="1">
    <source>
        <dbReference type="EMBL" id="MCC2220547.1"/>
    </source>
</evidence>
<organism evidence="1 2">
    <name type="scientific">Anthropogastromicrobium aceti</name>
    <dbReference type="NCBI Taxonomy" id="2981768"/>
    <lineage>
        <taxon>Bacteria</taxon>
        <taxon>Bacillati</taxon>
        <taxon>Bacillota</taxon>
        <taxon>Clostridia</taxon>
        <taxon>Lachnospirales</taxon>
        <taxon>Lachnospiraceae</taxon>
        <taxon>Anthropogastromicrobium</taxon>
    </lineage>
</organism>
<proteinExistence type="predicted"/>
<dbReference type="Proteomes" id="UP001198200">
    <property type="component" value="Unassembled WGS sequence"/>
</dbReference>